<proteinExistence type="predicted"/>
<protein>
    <recommendedName>
        <fullName evidence="4">Lipoprotein</fullName>
    </recommendedName>
</protein>
<accession>A0ABV1IBS1</accession>
<dbReference type="Proteomes" id="UP001494672">
    <property type="component" value="Unassembled WGS sequence"/>
</dbReference>
<sequence length="277" mass="31037">MRNRKMLIAGLITVVMGVSIVGCGNDGKSTRETESTEQVTETEMATEEESEAEDTGDTESDDSYADETDYSDDSEESTEFTMPVYEDFTLASGLSENYADLDNRSFVYNGKKFTLGESTLKDLIDGGIPFEQNSLNNSGNNVNKNYETDRYTAEINDYVTMQFMFGNFTDSEQKAEDCVLSYVRYSHLFVPNPDYDASMNAEISEMMLDGAKQVNFSFPTTITKDQLLEKCSENAEVDGKIVKYSADSEVYMGSSGYTFEFDDTTGQLKEVRISWLP</sequence>
<dbReference type="EMBL" id="JBBNGJ010000008">
    <property type="protein sequence ID" value="MEQ2593384.1"/>
    <property type="molecule type" value="Genomic_DNA"/>
</dbReference>
<gene>
    <name evidence="2" type="ORF">AAAU18_10745</name>
</gene>
<dbReference type="RefSeq" id="WP_349093358.1">
    <property type="nucleotide sequence ID" value="NZ_JBBNGJ010000008.1"/>
</dbReference>
<feature type="compositionally biased region" description="Acidic residues" evidence="1">
    <location>
        <begin position="44"/>
        <end position="78"/>
    </location>
</feature>
<evidence type="ECO:0000313" key="2">
    <source>
        <dbReference type="EMBL" id="MEQ2593384.1"/>
    </source>
</evidence>
<name>A0ABV1IBS1_9FIRM</name>
<reference evidence="2 3" key="1">
    <citation type="submission" date="2024-04" db="EMBL/GenBank/DDBJ databases">
        <title>Human intestinal bacterial collection.</title>
        <authorList>
            <person name="Pauvert C."/>
            <person name="Hitch T.C.A."/>
            <person name="Clavel T."/>
        </authorList>
    </citation>
    <scope>NUCLEOTIDE SEQUENCE [LARGE SCALE GENOMIC DNA]</scope>
    <source>
        <strain evidence="2 3">CLA-AA-H181</strain>
    </source>
</reference>
<comment type="caution">
    <text evidence="2">The sequence shown here is derived from an EMBL/GenBank/DDBJ whole genome shotgun (WGS) entry which is preliminary data.</text>
</comment>
<evidence type="ECO:0008006" key="4">
    <source>
        <dbReference type="Google" id="ProtNLM"/>
    </source>
</evidence>
<evidence type="ECO:0000256" key="1">
    <source>
        <dbReference type="SAM" id="MobiDB-lite"/>
    </source>
</evidence>
<feature type="region of interest" description="Disordered" evidence="1">
    <location>
        <begin position="23"/>
        <end position="81"/>
    </location>
</feature>
<keyword evidence="3" id="KW-1185">Reference proteome</keyword>
<dbReference type="PROSITE" id="PS51257">
    <property type="entry name" value="PROKAR_LIPOPROTEIN"/>
    <property type="match status" value="1"/>
</dbReference>
<organism evidence="2 3">
    <name type="scientific">Coprococcus aceti</name>
    <dbReference type="NCBI Taxonomy" id="2981786"/>
    <lineage>
        <taxon>Bacteria</taxon>
        <taxon>Bacillati</taxon>
        <taxon>Bacillota</taxon>
        <taxon>Clostridia</taxon>
        <taxon>Lachnospirales</taxon>
        <taxon>Lachnospiraceae</taxon>
        <taxon>Coprococcus</taxon>
    </lineage>
</organism>
<evidence type="ECO:0000313" key="3">
    <source>
        <dbReference type="Proteomes" id="UP001494672"/>
    </source>
</evidence>